<comment type="caution">
    <text evidence="1">The sequence shown here is derived from an EMBL/GenBank/DDBJ whole genome shotgun (WGS) entry which is preliminary data.</text>
</comment>
<sequence length="531" mass="60428">MSMHCLSQEIISKIIFLVIDQDPSDHDWPVGKQNGCLAAVSRTWQAVVEMRTFRNITLRQHDLAEAARIITLVRQPLVHTVNIDIQLDDYNEGTRWRVESPAEQQRNSEVYTAAVRGVFNLIQGWEKPSYGDGLDLKLHVWSPSDINRLSPEAAEDMVRRLPFSPLRRYEGSVIRFLEGADALPGLKHVVDLEIQQFPVRSWQGRELYRAVDPASASLIISKCTNLRRLKLHLMDWPRGALEERKRRRKTIAAAIDRLPQRLQELRFAYWASPPRDEKCVPPSLLSPGEDEDALSLSLRRFWRRPGTRALNISCTILGQEFFWPKSEGDNDEDAGYNSDDHSWLETWDRHPSASLEQLRVDWPILTPDGRWLYERPRAKIADQVAWEESDIRDDDATDLNDNDAAAAVGPTDPDPELDDAAYTNMHRFRIAPVRGLINPLLKAMARAMGQMPALADFEWVHPGNWPANRVQYNPNFDDGGGNLGFDGFGLYDADEQLIDMGEPLLDEGVVQAFTEVLSAREPKGKVEVTIE</sequence>
<name>A0AAN6VKS7_9PEZI</name>
<accession>A0AAN6VKS7</accession>
<reference evidence="1" key="1">
    <citation type="journal article" date="2023" name="Mol. Phylogenet. Evol.">
        <title>Genome-scale phylogeny and comparative genomics of the fungal order Sordariales.</title>
        <authorList>
            <person name="Hensen N."/>
            <person name="Bonometti L."/>
            <person name="Westerberg I."/>
            <person name="Brannstrom I.O."/>
            <person name="Guillou S."/>
            <person name="Cros-Aarteil S."/>
            <person name="Calhoun S."/>
            <person name="Haridas S."/>
            <person name="Kuo A."/>
            <person name="Mondo S."/>
            <person name="Pangilinan J."/>
            <person name="Riley R."/>
            <person name="LaButti K."/>
            <person name="Andreopoulos B."/>
            <person name="Lipzen A."/>
            <person name="Chen C."/>
            <person name="Yan M."/>
            <person name="Daum C."/>
            <person name="Ng V."/>
            <person name="Clum A."/>
            <person name="Steindorff A."/>
            <person name="Ohm R.A."/>
            <person name="Martin F."/>
            <person name="Silar P."/>
            <person name="Natvig D.O."/>
            <person name="Lalanne C."/>
            <person name="Gautier V."/>
            <person name="Ament-Velasquez S.L."/>
            <person name="Kruys A."/>
            <person name="Hutchinson M.I."/>
            <person name="Powell A.J."/>
            <person name="Barry K."/>
            <person name="Miller A.N."/>
            <person name="Grigoriev I.V."/>
            <person name="Debuchy R."/>
            <person name="Gladieux P."/>
            <person name="Hiltunen Thoren M."/>
            <person name="Johannesson H."/>
        </authorList>
    </citation>
    <scope>NUCLEOTIDE SEQUENCE</scope>
    <source>
        <strain evidence="1">CBS 538.74</strain>
    </source>
</reference>
<dbReference type="EMBL" id="MU856955">
    <property type="protein sequence ID" value="KAK4152974.1"/>
    <property type="molecule type" value="Genomic_DNA"/>
</dbReference>
<keyword evidence="2" id="KW-1185">Reference proteome</keyword>
<evidence type="ECO:0000313" key="2">
    <source>
        <dbReference type="Proteomes" id="UP001302745"/>
    </source>
</evidence>
<dbReference type="Proteomes" id="UP001302745">
    <property type="component" value="Unassembled WGS sequence"/>
</dbReference>
<proteinExistence type="predicted"/>
<organism evidence="1 2">
    <name type="scientific">Chaetomidium leptoderma</name>
    <dbReference type="NCBI Taxonomy" id="669021"/>
    <lineage>
        <taxon>Eukaryota</taxon>
        <taxon>Fungi</taxon>
        <taxon>Dikarya</taxon>
        <taxon>Ascomycota</taxon>
        <taxon>Pezizomycotina</taxon>
        <taxon>Sordariomycetes</taxon>
        <taxon>Sordariomycetidae</taxon>
        <taxon>Sordariales</taxon>
        <taxon>Chaetomiaceae</taxon>
        <taxon>Chaetomidium</taxon>
    </lineage>
</organism>
<reference evidence="1" key="2">
    <citation type="submission" date="2023-05" db="EMBL/GenBank/DDBJ databases">
        <authorList>
            <consortium name="Lawrence Berkeley National Laboratory"/>
            <person name="Steindorff A."/>
            <person name="Hensen N."/>
            <person name="Bonometti L."/>
            <person name="Westerberg I."/>
            <person name="Brannstrom I.O."/>
            <person name="Guillou S."/>
            <person name="Cros-Aarteil S."/>
            <person name="Calhoun S."/>
            <person name="Haridas S."/>
            <person name="Kuo A."/>
            <person name="Mondo S."/>
            <person name="Pangilinan J."/>
            <person name="Riley R."/>
            <person name="Labutti K."/>
            <person name="Andreopoulos B."/>
            <person name="Lipzen A."/>
            <person name="Chen C."/>
            <person name="Yanf M."/>
            <person name="Daum C."/>
            <person name="Ng V."/>
            <person name="Clum A."/>
            <person name="Ohm R."/>
            <person name="Martin F."/>
            <person name="Silar P."/>
            <person name="Natvig D."/>
            <person name="Lalanne C."/>
            <person name="Gautier V."/>
            <person name="Ament-Velasquez S.L."/>
            <person name="Kruys A."/>
            <person name="Hutchinson M.I."/>
            <person name="Powell A.J."/>
            <person name="Barry K."/>
            <person name="Miller A.N."/>
            <person name="Grigoriev I.V."/>
            <person name="Debuchy R."/>
            <person name="Gladieux P."/>
            <person name="Thoren M.H."/>
            <person name="Johannesson H."/>
        </authorList>
    </citation>
    <scope>NUCLEOTIDE SEQUENCE</scope>
    <source>
        <strain evidence="1">CBS 538.74</strain>
    </source>
</reference>
<protein>
    <recommendedName>
        <fullName evidence="3">F-box domain-containing protein</fullName>
    </recommendedName>
</protein>
<evidence type="ECO:0000313" key="1">
    <source>
        <dbReference type="EMBL" id="KAK4152974.1"/>
    </source>
</evidence>
<gene>
    <name evidence="1" type="ORF">C8A00DRAFT_34306</name>
</gene>
<evidence type="ECO:0008006" key="3">
    <source>
        <dbReference type="Google" id="ProtNLM"/>
    </source>
</evidence>
<dbReference type="AlphaFoldDB" id="A0AAN6VKS7"/>